<dbReference type="RefSeq" id="WP_012340995.1">
    <property type="nucleotide sequence ID" value="NZ_CP018802.1"/>
</dbReference>
<feature type="transmembrane region" description="Helical" evidence="4">
    <location>
        <begin position="164"/>
        <end position="183"/>
    </location>
</feature>
<dbReference type="GO" id="GO:0022857">
    <property type="term" value="F:transmembrane transporter activity"/>
    <property type="evidence" value="ECO:0007669"/>
    <property type="project" value="InterPro"/>
</dbReference>
<accession>A0A9Q6Z0W9</accession>
<dbReference type="InterPro" id="IPR011701">
    <property type="entry name" value="MFS"/>
</dbReference>
<proteinExistence type="predicted"/>
<feature type="transmembrane region" description="Helical" evidence="4">
    <location>
        <begin position="68"/>
        <end position="87"/>
    </location>
</feature>
<feature type="transmembrane region" description="Helical" evidence="4">
    <location>
        <begin position="278"/>
        <end position="294"/>
    </location>
</feature>
<evidence type="ECO:0000256" key="1">
    <source>
        <dbReference type="ARBA" id="ARBA00022692"/>
    </source>
</evidence>
<organism evidence="5 8">
    <name type="scientific">Histophilus somni</name>
    <name type="common">Haemophilus somnus</name>
    <dbReference type="NCBI Taxonomy" id="731"/>
    <lineage>
        <taxon>Bacteria</taxon>
        <taxon>Pseudomonadati</taxon>
        <taxon>Pseudomonadota</taxon>
        <taxon>Gammaproteobacteria</taxon>
        <taxon>Pasteurellales</taxon>
        <taxon>Pasteurellaceae</taxon>
        <taxon>Histophilus</taxon>
    </lineage>
</organism>
<evidence type="ECO:0000256" key="3">
    <source>
        <dbReference type="ARBA" id="ARBA00023136"/>
    </source>
</evidence>
<dbReference type="EMBL" id="CP066558">
    <property type="protein sequence ID" value="QQF82382.1"/>
    <property type="molecule type" value="Genomic_DNA"/>
</dbReference>
<sequence length="391" mass="44645">MRHYEKIITSCVSTSATRMLIGAVSTVYMLVSGINLYEVGLIKSTQAILIFVLGFAVGILSDRIERKWLHITALIFSTFWLYFFYLAGLYKSFNLFLLAEILNAISLCIYQNNTNAYLVDQFYHEQPKGELSLALGKLGKWEFSLMAFSALLGGGLYSTLSENLFLLTTIIMSIVTVASFILLPKVSRRATHKTLPFIQKQDFLILIRKFSRYKQAIFLFVVLSLYFQIIIQYWQAVVYAINKSEQNGLILGGMLFLMFMVQSWAGKAIEVKYPFSRLTLALSFLSSMVLSFFAERWQSVFFYTIAICLALFVVRYTVIQTDTELHRHLLSRFRAKYDMLLNSLVRILTAVVLLIIGYISNLYGIQAIQIIGLIIAIIFTLFALITSQNVK</sequence>
<reference evidence="5 8" key="2">
    <citation type="submission" date="2020-12" db="EMBL/GenBank/DDBJ databases">
        <title>ASc-MMNZ-VFA-070.</title>
        <authorList>
            <person name="Schryvers A."/>
            <person name="Mostafa Nazari M."/>
            <person name="Farshchi Andisi V."/>
            <person name="Timsit E."/>
            <person name="Walter Morck D."/>
        </authorList>
    </citation>
    <scope>NUCLEOTIDE SEQUENCE [LARGE SCALE GENOMIC DNA]</scope>
    <source>
        <strain evidence="5 8">ASc-MMNZ-VFA-070</strain>
    </source>
</reference>
<keyword evidence="1 4" id="KW-0812">Transmembrane</keyword>
<dbReference type="Pfam" id="PF07690">
    <property type="entry name" value="MFS_1"/>
    <property type="match status" value="1"/>
</dbReference>
<dbReference type="GeneID" id="31488223"/>
<keyword evidence="8" id="KW-1185">Reference proteome</keyword>
<feature type="transmembrane region" description="Helical" evidence="4">
    <location>
        <begin position="248"/>
        <end position="266"/>
    </location>
</feature>
<feature type="transmembrane region" description="Helical" evidence="4">
    <location>
        <begin position="300"/>
        <end position="318"/>
    </location>
</feature>
<evidence type="ECO:0000313" key="7">
    <source>
        <dbReference type="Proteomes" id="UP000297565"/>
    </source>
</evidence>
<dbReference type="Proteomes" id="UP000297565">
    <property type="component" value="Unassembled WGS sequence"/>
</dbReference>
<feature type="transmembrane region" description="Helical" evidence="4">
    <location>
        <begin position="365"/>
        <end position="385"/>
    </location>
</feature>
<evidence type="ECO:0000313" key="8">
    <source>
        <dbReference type="Proteomes" id="UP000595373"/>
    </source>
</evidence>
<dbReference type="Gene3D" id="1.20.1250.20">
    <property type="entry name" value="MFS general substrate transporter like domains"/>
    <property type="match status" value="1"/>
</dbReference>
<feature type="transmembrane region" description="Helical" evidence="4">
    <location>
        <begin position="216"/>
        <end position="236"/>
    </location>
</feature>
<dbReference type="AlphaFoldDB" id="A0A9Q6Z0W9"/>
<reference evidence="6 7" key="1">
    <citation type="submission" date="2019-03" db="EMBL/GenBank/DDBJ databases">
        <title>Horizontal Gene Transfer Machinery in Histophilus somni.</title>
        <authorList>
            <person name="Mostafa Nazari M."/>
            <person name="Liljebjelke K."/>
        </authorList>
    </citation>
    <scope>NUCLEOTIDE SEQUENCE [LARGE SCALE GENOMIC DNA]</scope>
    <source>
        <strain evidence="6 7">UOC-EPH-KLM-04</strain>
    </source>
</reference>
<keyword evidence="2 4" id="KW-1133">Transmembrane helix</keyword>
<dbReference type="PANTHER" id="PTHR23530:SF1">
    <property type="entry name" value="PERMEASE, MAJOR FACILITATOR SUPERFAMILY-RELATED"/>
    <property type="match status" value="1"/>
</dbReference>
<dbReference type="Proteomes" id="UP000595373">
    <property type="component" value="Chromosome"/>
</dbReference>
<dbReference type="PANTHER" id="PTHR23530">
    <property type="entry name" value="TRANSPORT PROTEIN-RELATED"/>
    <property type="match status" value="1"/>
</dbReference>
<feature type="transmembrane region" description="Helical" evidence="4">
    <location>
        <begin position="43"/>
        <end position="61"/>
    </location>
</feature>
<dbReference type="InterPro" id="IPR036259">
    <property type="entry name" value="MFS_trans_sf"/>
</dbReference>
<evidence type="ECO:0000256" key="4">
    <source>
        <dbReference type="SAM" id="Phobius"/>
    </source>
</evidence>
<protein>
    <submittedName>
        <fullName evidence="5">MFS transporter</fullName>
    </submittedName>
</protein>
<feature type="transmembrane region" description="Helical" evidence="4">
    <location>
        <begin position="339"/>
        <end position="359"/>
    </location>
</feature>
<dbReference type="EMBL" id="SNRV01000001">
    <property type="protein sequence ID" value="TEW31377.1"/>
    <property type="molecule type" value="Genomic_DNA"/>
</dbReference>
<name>A0A9Q6Z0W9_HISSO</name>
<evidence type="ECO:0000256" key="2">
    <source>
        <dbReference type="ARBA" id="ARBA00022989"/>
    </source>
</evidence>
<evidence type="ECO:0000313" key="5">
    <source>
        <dbReference type="EMBL" id="QQF82382.1"/>
    </source>
</evidence>
<dbReference type="InterPro" id="IPR053160">
    <property type="entry name" value="MFS_DHA3_Transporter"/>
</dbReference>
<dbReference type="SUPFAM" id="SSF103473">
    <property type="entry name" value="MFS general substrate transporter"/>
    <property type="match status" value="1"/>
</dbReference>
<gene>
    <name evidence="6" type="ORF">E2R48_00515</name>
    <name evidence="5" type="ORF">JFL49_00205</name>
</gene>
<dbReference type="OrthoDB" id="7069248at2"/>
<evidence type="ECO:0000313" key="6">
    <source>
        <dbReference type="EMBL" id="TEW31377.1"/>
    </source>
</evidence>
<keyword evidence="3 4" id="KW-0472">Membrane</keyword>